<dbReference type="PANTHER" id="PTHR10948:SF23">
    <property type="entry name" value="TRANSPOSASE INSI FOR INSERTION SEQUENCE ELEMENT IS30A-RELATED"/>
    <property type="match status" value="1"/>
</dbReference>
<feature type="domain" description="Transposase IS30-like HTH" evidence="1">
    <location>
        <begin position="4"/>
        <end position="46"/>
    </location>
</feature>
<evidence type="ECO:0000313" key="2">
    <source>
        <dbReference type="EMBL" id="MDX8420371.1"/>
    </source>
</evidence>
<protein>
    <submittedName>
        <fullName evidence="2">Helix-turn-helix domain-containing protein</fullName>
    </submittedName>
</protein>
<sequence>MTKKKHLSLENREVIAQGIPAGDSAGRIARRIDVSTSTVTREVKANRTIREKKLTGKSKPSIRCANYQDCQKSGSACKKCSTRLTTCKHCKTRSCIASCPDFKRKMCPDTERWPYVCPEKCSKRAYCGFPKCSYDAEAADANYRVRLASSREGIDMSDEQLLSLDKIVTPLVKQGHSFEAICFTHEEVGVCARTLYNYQDKGLLSTANIELPRKVRLKPRKKNSHAGRDRVDRAGRTYDDFLALPLEEQVRVVQGDSVCGYEWNEHDVLSLHMVAYAFQFYLRKRHADSEAVVKWLDVIERALGSREAFKAIFPVLLLDRGVEFDDWEGMERSCLEFGRRRCRVFYCDAMESNQKSQAERNHEQLRRILPKERTDFDALNVYDIATCCSHVNSYPIAGRGGKCAFELAASILPVALLDELGIARVPTNEVILKPYLMKHAVEQ</sequence>
<dbReference type="GO" id="GO:0005829">
    <property type="term" value="C:cytosol"/>
    <property type="evidence" value="ECO:0007669"/>
    <property type="project" value="TreeGrafter"/>
</dbReference>
<accession>A0AB35U6I9</accession>
<dbReference type="Pfam" id="PF13936">
    <property type="entry name" value="HTH_38"/>
    <property type="match status" value="1"/>
</dbReference>
<keyword evidence="3" id="KW-1185">Reference proteome</keyword>
<dbReference type="AlphaFoldDB" id="A0AB35U6I9"/>
<dbReference type="InterPro" id="IPR025246">
    <property type="entry name" value="IS30-like_HTH"/>
</dbReference>
<gene>
    <name evidence="2" type="ORF">MOZ60_09770</name>
</gene>
<dbReference type="GO" id="GO:0032196">
    <property type="term" value="P:transposition"/>
    <property type="evidence" value="ECO:0007669"/>
    <property type="project" value="TreeGrafter"/>
</dbReference>
<comment type="caution">
    <text evidence="2">The sequence shown here is derived from an EMBL/GenBank/DDBJ whole genome shotgun (WGS) entry which is preliminary data.</text>
</comment>
<reference evidence="2 3" key="1">
    <citation type="submission" date="2022-03" db="EMBL/GenBank/DDBJ databases">
        <title>Novel taxa within the pig intestine.</title>
        <authorList>
            <person name="Wylensek D."/>
            <person name="Bishof K."/>
            <person name="Afrizal A."/>
            <person name="Clavel T."/>
        </authorList>
    </citation>
    <scope>NUCLEOTIDE SEQUENCE [LARGE SCALE GENOMIC DNA]</scope>
    <source>
        <strain evidence="2 3">CLA-KB-P133</strain>
    </source>
</reference>
<dbReference type="GO" id="GO:0004803">
    <property type="term" value="F:transposase activity"/>
    <property type="evidence" value="ECO:0007669"/>
    <property type="project" value="TreeGrafter"/>
</dbReference>
<dbReference type="EMBL" id="JALBUR010000034">
    <property type="protein sequence ID" value="MDX8420371.1"/>
    <property type="molecule type" value="Genomic_DNA"/>
</dbReference>
<evidence type="ECO:0000313" key="3">
    <source>
        <dbReference type="Proteomes" id="UP001286174"/>
    </source>
</evidence>
<dbReference type="RefSeq" id="WP_370596526.1">
    <property type="nucleotide sequence ID" value="NZ_JALBUR010000034.1"/>
</dbReference>
<dbReference type="Proteomes" id="UP001286174">
    <property type="component" value="Unassembled WGS sequence"/>
</dbReference>
<name>A0AB35U6I9_9FIRM</name>
<evidence type="ECO:0000259" key="1">
    <source>
        <dbReference type="Pfam" id="PF13936"/>
    </source>
</evidence>
<organism evidence="2 3">
    <name type="scientific">Grylomicrobium aquisgranensis</name>
    <dbReference type="NCBI Taxonomy" id="2926318"/>
    <lineage>
        <taxon>Bacteria</taxon>
        <taxon>Bacillati</taxon>
        <taxon>Bacillota</taxon>
        <taxon>Erysipelotrichia</taxon>
        <taxon>Erysipelotrichales</taxon>
        <taxon>Erysipelotrichaceae</taxon>
        <taxon>Grylomicrobium</taxon>
    </lineage>
</organism>
<dbReference type="PANTHER" id="PTHR10948">
    <property type="entry name" value="TRANSPOSASE"/>
    <property type="match status" value="1"/>
</dbReference>
<proteinExistence type="predicted"/>
<dbReference type="InterPro" id="IPR051917">
    <property type="entry name" value="Transposase-Integrase"/>
</dbReference>